<evidence type="ECO:0000313" key="4">
    <source>
        <dbReference type="EMBL" id="RKQ84134.1"/>
    </source>
</evidence>
<dbReference type="Pfam" id="PF21447">
    <property type="entry name" value="Ppx-GppA_III"/>
    <property type="match status" value="1"/>
</dbReference>
<dbReference type="SUPFAM" id="SSF53067">
    <property type="entry name" value="Actin-like ATPase domain"/>
    <property type="match status" value="2"/>
</dbReference>
<dbReference type="PANTHER" id="PTHR30005:SF0">
    <property type="entry name" value="RETROGRADE REGULATION PROTEIN 2"/>
    <property type="match status" value="1"/>
</dbReference>
<accession>A0A660KVD5</accession>
<reference evidence="4 5" key="1">
    <citation type="submission" date="2018-10" db="EMBL/GenBank/DDBJ databases">
        <title>Genomic Encyclopedia of Type Strains, Phase IV (KMG-IV): sequencing the most valuable type-strain genomes for metagenomic binning, comparative biology and taxonomic classification.</title>
        <authorList>
            <person name="Goeker M."/>
        </authorList>
    </citation>
    <scope>NUCLEOTIDE SEQUENCE [LARGE SCALE GENOMIC DNA]</scope>
    <source>
        <strain evidence="4 5">DSM 22653</strain>
    </source>
</reference>
<keyword evidence="5" id="KW-1185">Reference proteome</keyword>
<dbReference type="RefSeq" id="WP_147402007.1">
    <property type="nucleotide sequence ID" value="NZ_RBIJ01000004.1"/>
</dbReference>
<dbReference type="InterPro" id="IPR043129">
    <property type="entry name" value="ATPase_NBD"/>
</dbReference>
<dbReference type="Pfam" id="PF02541">
    <property type="entry name" value="Ppx-GppA"/>
    <property type="match status" value="1"/>
</dbReference>
<evidence type="ECO:0000259" key="3">
    <source>
        <dbReference type="Pfam" id="PF21447"/>
    </source>
</evidence>
<organism evidence="4 5">
    <name type="scientific">Brockia lithotrophica</name>
    <dbReference type="NCBI Taxonomy" id="933949"/>
    <lineage>
        <taxon>Bacteria</taxon>
        <taxon>Bacillati</taxon>
        <taxon>Bacillota</taxon>
        <taxon>Bacilli</taxon>
        <taxon>Bacillales</taxon>
        <taxon>Bacillales Family X. Incertae Sedis</taxon>
        <taxon>Brockia</taxon>
    </lineage>
</organism>
<feature type="domain" description="Ppx/GppA phosphatase C-terminal" evidence="3">
    <location>
        <begin position="359"/>
        <end position="471"/>
    </location>
</feature>
<gene>
    <name evidence="4" type="ORF">C7438_1303</name>
</gene>
<comment type="similarity">
    <text evidence="1">Belongs to the GppA/Ppx family.</text>
</comment>
<dbReference type="Gene3D" id="1.10.3210.10">
    <property type="entry name" value="Hypothetical protein af1432"/>
    <property type="match status" value="1"/>
</dbReference>
<dbReference type="OrthoDB" id="9807195at2"/>
<sequence>MGEFRGVIDLGSNSVRLVIYRVDDHGFPWEVVDVKRSLRLIDHLRDDGTFAPEAVELVRAAVRDFLGRAELFGLGPESLVGVATQVFREARDGPIVLAALSQETGISFRLLAGEEEAFLGACGATAFLPFSRGVVVDVGGGSTEITAFRDGSFRGISVPWGAVDATRALSSDPPTRESVAALRRRISREIAAELARHPEIRAALSENGKDARTNADEWQSPVLIGIGGTVRSVARVLQAHAEYPLPLLHGYGFRRRDLERLAKHVLTRPLEARRRIRGLSSDRAEIIPGGVLVLLTVWEALGAGRLVVGERGLREGVLLASRCAEGKAGSAGRMRLFEASARRLRAFFPEGERSGEARARAAAALLDALEGAGYERLTAEERELVLWAARLRDVGRGIDSRSFLSHTFYLLLYGLLYGLTHRERVVFAAVASFSTRKATRKVVKPFAPLLSRDDRRRVVLLGTLLRLAELLGEGGGDVRAEVLPRGKKGATLVVSGMFRTPWLLHAQALEWTKKLGEALGVNLDLELGEVDGSFGRAPADI</sequence>
<dbReference type="InterPro" id="IPR048950">
    <property type="entry name" value="Ppx_GppA_C"/>
</dbReference>
<protein>
    <submittedName>
        <fullName evidence="4">Exopolyphosphatase/guanosine-5'-triphosphate, 3'-diphosphate pyrophosphatase</fullName>
    </submittedName>
</protein>
<dbReference type="InterPro" id="IPR050273">
    <property type="entry name" value="GppA/Ppx_hydrolase"/>
</dbReference>
<proteinExistence type="inferred from homology"/>
<evidence type="ECO:0000313" key="5">
    <source>
        <dbReference type="Proteomes" id="UP000267019"/>
    </source>
</evidence>
<feature type="domain" description="Ppx/GppA phosphatase N-terminal" evidence="2">
    <location>
        <begin position="18"/>
        <end position="320"/>
    </location>
</feature>
<dbReference type="InterPro" id="IPR003695">
    <property type="entry name" value="Ppx_GppA_N"/>
</dbReference>
<name>A0A660KVD5_9BACL</name>
<dbReference type="GO" id="GO:0006357">
    <property type="term" value="P:regulation of transcription by RNA polymerase II"/>
    <property type="evidence" value="ECO:0007669"/>
    <property type="project" value="TreeGrafter"/>
</dbReference>
<dbReference type="AlphaFoldDB" id="A0A660KVD5"/>
<dbReference type="EMBL" id="RBIJ01000004">
    <property type="protein sequence ID" value="RKQ84134.1"/>
    <property type="molecule type" value="Genomic_DNA"/>
</dbReference>
<dbReference type="SUPFAM" id="SSF109604">
    <property type="entry name" value="HD-domain/PDEase-like"/>
    <property type="match status" value="1"/>
</dbReference>
<comment type="caution">
    <text evidence="4">The sequence shown here is derived from an EMBL/GenBank/DDBJ whole genome shotgun (WGS) entry which is preliminary data.</text>
</comment>
<dbReference type="PANTHER" id="PTHR30005">
    <property type="entry name" value="EXOPOLYPHOSPHATASE"/>
    <property type="match status" value="1"/>
</dbReference>
<dbReference type="Gene3D" id="3.30.420.150">
    <property type="entry name" value="Exopolyphosphatase. Domain 2"/>
    <property type="match status" value="1"/>
</dbReference>
<dbReference type="Proteomes" id="UP000267019">
    <property type="component" value="Unassembled WGS sequence"/>
</dbReference>
<evidence type="ECO:0000256" key="1">
    <source>
        <dbReference type="ARBA" id="ARBA00007125"/>
    </source>
</evidence>
<dbReference type="Gene3D" id="3.30.420.40">
    <property type="match status" value="1"/>
</dbReference>
<evidence type="ECO:0000259" key="2">
    <source>
        <dbReference type="Pfam" id="PF02541"/>
    </source>
</evidence>